<evidence type="ECO:0000313" key="4">
    <source>
        <dbReference type="Proteomes" id="UP000523007"/>
    </source>
</evidence>
<feature type="transmembrane region" description="Helical" evidence="2">
    <location>
        <begin position="147"/>
        <end position="166"/>
    </location>
</feature>
<dbReference type="RefSeq" id="WP_184581172.1">
    <property type="nucleotide sequence ID" value="NZ_JACHJT010000001.1"/>
</dbReference>
<feature type="transmembrane region" description="Helical" evidence="2">
    <location>
        <begin position="65"/>
        <end position="88"/>
    </location>
</feature>
<accession>A0A7W7W4A1</accession>
<keyword evidence="2" id="KW-0812">Transmembrane</keyword>
<keyword evidence="2" id="KW-1133">Transmembrane helix</keyword>
<keyword evidence="2" id="KW-0472">Membrane</keyword>
<feature type="transmembrane region" description="Helical" evidence="2">
    <location>
        <begin position="39"/>
        <end position="59"/>
    </location>
</feature>
<feature type="transmembrane region" description="Helical" evidence="2">
    <location>
        <begin position="173"/>
        <end position="191"/>
    </location>
</feature>
<sequence length="330" mass="35407">MTAMGESEHETVSTGTTPAAGGETAEQPARVGWVRRVRAVLIAAVLGAAVPWAGLAVSYNDGVQFMFFFGFFLILLLPVYLGVAYGLWRLGRWFLRRLDVPRPAIVSGLAIAALIGVILQAENDMLFGSYNHSSHGAGWILSASEVWVWRCGAMSLAGAVACGLAAANPRPWWRAWTGAGVLVSAFLVLVLNEGALVEYQERHLVRLEVDKFGSDFAVVDGGGWEPAWVDEFGTLAYSNDAGQEAHLEFSSMELREGCDRVACEQHGDMLVVPHEEGTGEEVRVPLSSGTIAQVGSEADTLEVAGHVREATPQDEAELAETLEGNGLLQP</sequence>
<feature type="compositionally biased region" description="Basic and acidic residues" evidence="1">
    <location>
        <begin position="1"/>
        <end position="11"/>
    </location>
</feature>
<name>A0A7W7W4A1_9ACTN</name>
<dbReference type="AlphaFoldDB" id="A0A7W7W4A1"/>
<dbReference type="Proteomes" id="UP000523007">
    <property type="component" value="Unassembled WGS sequence"/>
</dbReference>
<evidence type="ECO:0000313" key="3">
    <source>
        <dbReference type="EMBL" id="MBB4933586.1"/>
    </source>
</evidence>
<dbReference type="EMBL" id="JACHJT010000001">
    <property type="protein sequence ID" value="MBB4933586.1"/>
    <property type="molecule type" value="Genomic_DNA"/>
</dbReference>
<reference evidence="3 4" key="1">
    <citation type="submission" date="2020-08" db="EMBL/GenBank/DDBJ databases">
        <title>Sequencing the genomes of 1000 actinobacteria strains.</title>
        <authorList>
            <person name="Klenk H.-P."/>
        </authorList>
    </citation>
    <scope>NUCLEOTIDE SEQUENCE [LARGE SCALE GENOMIC DNA]</scope>
    <source>
        <strain evidence="3 4">DSM 102030</strain>
    </source>
</reference>
<protein>
    <submittedName>
        <fullName evidence="3">Uncharacterized protein</fullName>
    </submittedName>
</protein>
<comment type="caution">
    <text evidence="3">The sequence shown here is derived from an EMBL/GenBank/DDBJ whole genome shotgun (WGS) entry which is preliminary data.</text>
</comment>
<organism evidence="3 4">
    <name type="scientific">Lipingzhangella halophila</name>
    <dbReference type="NCBI Taxonomy" id="1783352"/>
    <lineage>
        <taxon>Bacteria</taxon>
        <taxon>Bacillati</taxon>
        <taxon>Actinomycetota</taxon>
        <taxon>Actinomycetes</taxon>
        <taxon>Streptosporangiales</taxon>
        <taxon>Nocardiopsidaceae</taxon>
        <taxon>Lipingzhangella</taxon>
    </lineage>
</organism>
<feature type="compositionally biased region" description="Low complexity" evidence="1">
    <location>
        <begin position="14"/>
        <end position="26"/>
    </location>
</feature>
<feature type="transmembrane region" description="Helical" evidence="2">
    <location>
        <begin position="100"/>
        <end position="121"/>
    </location>
</feature>
<keyword evidence="4" id="KW-1185">Reference proteome</keyword>
<proteinExistence type="predicted"/>
<evidence type="ECO:0000256" key="1">
    <source>
        <dbReference type="SAM" id="MobiDB-lite"/>
    </source>
</evidence>
<evidence type="ECO:0000256" key="2">
    <source>
        <dbReference type="SAM" id="Phobius"/>
    </source>
</evidence>
<feature type="region of interest" description="Disordered" evidence="1">
    <location>
        <begin position="1"/>
        <end position="26"/>
    </location>
</feature>
<gene>
    <name evidence="3" type="ORF">F4561_004406</name>
</gene>